<gene>
    <name evidence="5" type="primary">rplE</name>
    <name evidence="9" type="ORF">US68_C0008G0038</name>
</gene>
<dbReference type="GO" id="GO:0019843">
    <property type="term" value="F:rRNA binding"/>
    <property type="evidence" value="ECO:0007669"/>
    <property type="project" value="UniProtKB-UniRule"/>
</dbReference>
<name>A0A0G0I4B9_9BACT</name>
<evidence type="ECO:0000259" key="8">
    <source>
        <dbReference type="Pfam" id="PF00673"/>
    </source>
</evidence>
<evidence type="ECO:0000256" key="6">
    <source>
        <dbReference type="RuleBase" id="RU003930"/>
    </source>
</evidence>
<dbReference type="Pfam" id="PF00281">
    <property type="entry name" value="Ribosomal_L5"/>
    <property type="match status" value="1"/>
</dbReference>
<evidence type="ECO:0000256" key="4">
    <source>
        <dbReference type="ARBA" id="ARBA00035245"/>
    </source>
</evidence>
<dbReference type="GO" id="GO:0005840">
    <property type="term" value="C:ribosome"/>
    <property type="evidence" value="ECO:0007669"/>
    <property type="project" value="UniProtKB-KW"/>
</dbReference>
<evidence type="ECO:0000256" key="2">
    <source>
        <dbReference type="ARBA" id="ARBA00022980"/>
    </source>
</evidence>
<dbReference type="InterPro" id="IPR020930">
    <property type="entry name" value="Ribosomal_uL5_bac-type"/>
</dbReference>
<keyword evidence="2 5" id="KW-0689">Ribosomal protein</keyword>
<feature type="domain" description="Large ribosomal subunit protein uL5 N-terminal" evidence="7">
    <location>
        <begin position="21"/>
        <end position="77"/>
    </location>
</feature>
<comment type="caution">
    <text evidence="9">The sequence shown here is derived from an EMBL/GenBank/DDBJ whole genome shotgun (WGS) entry which is preliminary data.</text>
</comment>
<dbReference type="GO" id="GO:0006412">
    <property type="term" value="P:translation"/>
    <property type="evidence" value="ECO:0007669"/>
    <property type="project" value="UniProtKB-UniRule"/>
</dbReference>
<comment type="subunit">
    <text evidence="5">Part of the 50S ribosomal subunit; part of the 5S rRNA/L5/L18/L25 subcomplex. Contacts the 5S rRNA and the P site tRNA. Forms a bridge to the 30S subunit in the 70S ribosome.</text>
</comment>
<dbReference type="SUPFAM" id="SSF55282">
    <property type="entry name" value="RL5-like"/>
    <property type="match status" value="1"/>
</dbReference>
<dbReference type="InterPro" id="IPR002132">
    <property type="entry name" value="Ribosomal_uL5"/>
</dbReference>
<dbReference type="Pfam" id="PF00673">
    <property type="entry name" value="Ribosomal_L5_C"/>
    <property type="match status" value="1"/>
</dbReference>
<dbReference type="HAMAP" id="MF_01333_B">
    <property type="entry name" value="Ribosomal_uL5_B"/>
    <property type="match status" value="1"/>
</dbReference>
<dbReference type="GO" id="GO:0003735">
    <property type="term" value="F:structural constituent of ribosome"/>
    <property type="evidence" value="ECO:0007669"/>
    <property type="project" value="InterPro"/>
</dbReference>
<keyword evidence="5" id="KW-0694">RNA-binding</keyword>
<evidence type="ECO:0000256" key="3">
    <source>
        <dbReference type="ARBA" id="ARBA00023274"/>
    </source>
</evidence>
<reference evidence="9 10" key="1">
    <citation type="journal article" date="2015" name="Nature">
        <title>rRNA introns, odd ribosomes, and small enigmatic genomes across a large radiation of phyla.</title>
        <authorList>
            <person name="Brown C.T."/>
            <person name="Hug L.A."/>
            <person name="Thomas B.C."/>
            <person name="Sharon I."/>
            <person name="Castelle C.J."/>
            <person name="Singh A."/>
            <person name="Wilkins M.J."/>
            <person name="Williams K.H."/>
            <person name="Banfield J.F."/>
        </authorList>
    </citation>
    <scope>NUCLEOTIDE SEQUENCE [LARGE SCALE GENOMIC DNA]</scope>
</reference>
<sequence>MMSTYIKEINQQLAKALGSKNPNSLPKLKKVVINYRVSEGRDSKELLAAAEKELMAITGQKPRLATSKKSIAAFKLREGEPLAYKVTLRGTRMYDFIYKLFNIVLPRLRDFKGLPESSFDQEGNYSLTIHDQTYFSEIDLDVINKIRSVQVTMTISASSIEESKMLLSTLGFPFEKK</sequence>
<evidence type="ECO:0000256" key="5">
    <source>
        <dbReference type="HAMAP-Rule" id="MF_01333"/>
    </source>
</evidence>
<dbReference type="PIRSF" id="PIRSF002161">
    <property type="entry name" value="Ribosomal_L5"/>
    <property type="match status" value="1"/>
</dbReference>
<evidence type="ECO:0000313" key="10">
    <source>
        <dbReference type="Proteomes" id="UP000034231"/>
    </source>
</evidence>
<dbReference type="InterPro" id="IPR031309">
    <property type="entry name" value="Ribosomal_uL5_C"/>
</dbReference>
<organism evidence="9 10">
    <name type="scientific">Candidatus Shapirobacteria bacterium GW2011_GWE1_38_10</name>
    <dbReference type="NCBI Taxonomy" id="1618488"/>
    <lineage>
        <taxon>Bacteria</taxon>
        <taxon>Candidatus Shapironibacteriota</taxon>
    </lineage>
</organism>
<dbReference type="FunFam" id="3.30.1440.10:FF:000001">
    <property type="entry name" value="50S ribosomal protein L5"/>
    <property type="match status" value="1"/>
</dbReference>
<evidence type="ECO:0000259" key="7">
    <source>
        <dbReference type="Pfam" id="PF00281"/>
    </source>
</evidence>
<dbReference type="PATRIC" id="fig|1618488.3.peg.455"/>
<dbReference type="GO" id="GO:1990904">
    <property type="term" value="C:ribonucleoprotein complex"/>
    <property type="evidence" value="ECO:0007669"/>
    <property type="project" value="UniProtKB-KW"/>
</dbReference>
<dbReference type="PANTHER" id="PTHR11994">
    <property type="entry name" value="60S RIBOSOMAL PROTEIN L11-RELATED"/>
    <property type="match status" value="1"/>
</dbReference>
<protein>
    <recommendedName>
        <fullName evidence="4 5">Large ribosomal subunit protein uL5</fullName>
    </recommendedName>
</protein>
<dbReference type="NCBIfam" id="NF000585">
    <property type="entry name" value="PRK00010.1"/>
    <property type="match status" value="1"/>
</dbReference>
<dbReference type="GO" id="GO:0000049">
    <property type="term" value="F:tRNA binding"/>
    <property type="evidence" value="ECO:0007669"/>
    <property type="project" value="UniProtKB-UniRule"/>
</dbReference>
<dbReference type="InterPro" id="IPR031310">
    <property type="entry name" value="Ribosomal_uL5_N"/>
</dbReference>
<dbReference type="InterPro" id="IPR022803">
    <property type="entry name" value="Ribosomal_uL5_dom_sf"/>
</dbReference>
<comment type="function">
    <text evidence="5">This is 1 of the proteins that bind and probably mediate the attachment of the 5S RNA into the large ribosomal subunit, where it forms part of the central protuberance. In the 70S ribosome it contacts protein S13 of the 30S subunit (bridge B1b), connecting the 2 subunits; this bridge is implicated in subunit movement. Contacts the P site tRNA; the 5S rRNA and some of its associated proteins might help stabilize positioning of ribosome-bound tRNAs.</text>
</comment>
<keyword evidence="5" id="KW-0820">tRNA-binding</keyword>
<keyword evidence="3 5" id="KW-0687">Ribonucleoprotein</keyword>
<dbReference type="AlphaFoldDB" id="A0A0G0I4B9"/>
<keyword evidence="5" id="KW-0699">rRNA-binding</keyword>
<comment type="similarity">
    <text evidence="1 5 6">Belongs to the universal ribosomal protein uL5 family.</text>
</comment>
<dbReference type="Proteomes" id="UP000034231">
    <property type="component" value="Unassembled WGS sequence"/>
</dbReference>
<evidence type="ECO:0000313" key="9">
    <source>
        <dbReference type="EMBL" id="KKQ50153.1"/>
    </source>
</evidence>
<evidence type="ECO:0000256" key="1">
    <source>
        <dbReference type="ARBA" id="ARBA00008553"/>
    </source>
</evidence>
<proteinExistence type="inferred from homology"/>
<dbReference type="Gene3D" id="3.30.1440.10">
    <property type="match status" value="1"/>
</dbReference>
<dbReference type="EMBL" id="LBTX01000008">
    <property type="protein sequence ID" value="KKQ50153.1"/>
    <property type="molecule type" value="Genomic_DNA"/>
</dbReference>
<accession>A0A0G0I4B9</accession>
<feature type="domain" description="Large ribosomal subunit protein uL5 C-terminal" evidence="8">
    <location>
        <begin position="81"/>
        <end position="174"/>
    </location>
</feature>